<evidence type="ECO:0008006" key="4">
    <source>
        <dbReference type="Google" id="ProtNLM"/>
    </source>
</evidence>
<sequence>MGDDGSGAMAGLAALMARAERADASPAPVERWHPAHCGDIDIVIRADGSWVHEGTVIGRPELVRLFSTVLRKDADGETYLVTPAERLRITVEDAPFLAVEMAVEDADGGPVLTFRTNMGDVVRAGNAHPIRFGAGADGFVPYVTVRGRLEARLTRPVAFELAGMLQEDETGPYLMSGGVRFQPAPAAA</sequence>
<dbReference type="Gene3D" id="3.10.540.10">
    <property type="entry name" value="duf1285 like domain"/>
    <property type="match status" value="1"/>
</dbReference>
<dbReference type="InterPro" id="IPR048342">
    <property type="entry name" value="DUF1285_C"/>
</dbReference>
<feature type="domain" description="DUF1285" evidence="2">
    <location>
        <begin position="95"/>
        <end position="181"/>
    </location>
</feature>
<evidence type="ECO:0000313" key="3">
    <source>
        <dbReference type="EMBL" id="BAT25584.1"/>
    </source>
</evidence>
<dbReference type="Gene3D" id="2.30.270.10">
    <property type="entry name" value="duf1285 protein"/>
    <property type="match status" value="1"/>
</dbReference>
<dbReference type="InterPro" id="IPR023361">
    <property type="entry name" value="DUF1285_beta_roll_sf"/>
</dbReference>
<proteinExistence type="predicted"/>
<dbReference type="AlphaFoldDB" id="A0A0P0YW17"/>
<dbReference type="InterPro" id="IPR010707">
    <property type="entry name" value="DUF1285"/>
</dbReference>
<feature type="domain" description="DUF1285" evidence="1">
    <location>
        <begin position="27"/>
        <end position="94"/>
    </location>
</feature>
<dbReference type="Pfam" id="PF06938">
    <property type="entry name" value="DUF1285_N"/>
    <property type="match status" value="1"/>
</dbReference>
<name>A0A0P0YW17_9HYPH</name>
<dbReference type="InterPro" id="IPR048341">
    <property type="entry name" value="DUF1285_N"/>
</dbReference>
<accession>A0A0P0YW17</accession>
<organism evidence="3">
    <name type="scientific">Aureimonas altamirensis</name>
    <dbReference type="NCBI Taxonomy" id="370622"/>
    <lineage>
        <taxon>Bacteria</taxon>
        <taxon>Pseudomonadati</taxon>
        <taxon>Pseudomonadota</taxon>
        <taxon>Alphaproteobacteria</taxon>
        <taxon>Hyphomicrobiales</taxon>
        <taxon>Aurantimonadaceae</taxon>
        <taxon>Aureimonas</taxon>
    </lineage>
</organism>
<evidence type="ECO:0000259" key="2">
    <source>
        <dbReference type="Pfam" id="PF21028"/>
    </source>
</evidence>
<protein>
    <recommendedName>
        <fullName evidence="4">Proteophosphoglycan</fullName>
    </recommendedName>
</protein>
<evidence type="ECO:0000259" key="1">
    <source>
        <dbReference type="Pfam" id="PF06938"/>
    </source>
</evidence>
<dbReference type="EMBL" id="LC066370">
    <property type="protein sequence ID" value="BAT25584.1"/>
    <property type="molecule type" value="Genomic_DNA"/>
</dbReference>
<dbReference type="Pfam" id="PF21028">
    <property type="entry name" value="DUF1285_C"/>
    <property type="match status" value="1"/>
</dbReference>
<reference evidence="3" key="1">
    <citation type="journal article" date="2015" name="Proc. Natl. Acad. Sci. U.S.A.">
        <title>Bacterial clade with the ribosomal RNA operon on a small plasmid rather than the chromosome.</title>
        <authorList>
            <person name="Anda M."/>
            <person name="Ohtsubo Y."/>
            <person name="Okubo T."/>
            <person name="Sugawara M."/>
            <person name="Nagata Y."/>
            <person name="Tsuda M."/>
            <person name="Minamisawa K."/>
            <person name="Mitsui H."/>
        </authorList>
    </citation>
    <scope>NUCLEOTIDE SEQUENCE</scope>
    <source>
        <strain evidence="3">DSM 21988</strain>
    </source>
</reference>
<dbReference type="PIRSF" id="PIRSF029557">
    <property type="entry name" value="UCP029557"/>
    <property type="match status" value="1"/>
</dbReference>